<organism evidence="1 2">
    <name type="scientific">Oryzias melastigma</name>
    <name type="common">Marine medaka</name>
    <dbReference type="NCBI Taxonomy" id="30732"/>
    <lineage>
        <taxon>Eukaryota</taxon>
        <taxon>Metazoa</taxon>
        <taxon>Chordata</taxon>
        <taxon>Craniata</taxon>
        <taxon>Vertebrata</taxon>
        <taxon>Euteleostomi</taxon>
        <taxon>Actinopterygii</taxon>
        <taxon>Neopterygii</taxon>
        <taxon>Teleostei</taxon>
        <taxon>Neoteleostei</taxon>
        <taxon>Acanthomorphata</taxon>
        <taxon>Ovalentaria</taxon>
        <taxon>Atherinomorphae</taxon>
        <taxon>Beloniformes</taxon>
        <taxon>Adrianichthyidae</taxon>
        <taxon>Oryziinae</taxon>
        <taxon>Oryzias</taxon>
    </lineage>
</organism>
<gene>
    <name evidence="1" type="ORF">FQA47_006479</name>
</gene>
<proteinExistence type="predicted"/>
<name>A0A834FN44_ORYME</name>
<evidence type="ECO:0000313" key="1">
    <source>
        <dbReference type="EMBL" id="KAF6736907.1"/>
    </source>
</evidence>
<dbReference type="Proteomes" id="UP000646548">
    <property type="component" value="Unassembled WGS sequence"/>
</dbReference>
<dbReference type="AlphaFoldDB" id="A0A834FN44"/>
<accession>A0A834FN44</accession>
<sequence length="58" mass="6700">MMQQYGGWLKEGEAEEVTLPKRGRSQQALCWCRSIAAIGTEKKEKHNDTQKNKTQYDV</sequence>
<protein>
    <submittedName>
        <fullName evidence="1">Uncharacterized protein</fullName>
    </submittedName>
</protein>
<comment type="caution">
    <text evidence="1">The sequence shown here is derived from an EMBL/GenBank/DDBJ whole genome shotgun (WGS) entry which is preliminary data.</text>
</comment>
<evidence type="ECO:0000313" key="2">
    <source>
        <dbReference type="Proteomes" id="UP000646548"/>
    </source>
</evidence>
<reference evidence="1" key="1">
    <citation type="journal article" name="BMC Genomics">
        <title>Long-read sequencing and de novo genome assembly of marine medaka (Oryzias melastigma).</title>
        <authorList>
            <person name="Liang P."/>
            <person name="Saqib H.S.A."/>
            <person name="Ni X."/>
            <person name="Shen Y."/>
        </authorList>
    </citation>
    <scope>NUCLEOTIDE SEQUENCE</scope>
    <source>
        <strain evidence="1">Bigg-433</strain>
    </source>
</reference>
<dbReference type="EMBL" id="WKFB01000076">
    <property type="protein sequence ID" value="KAF6736907.1"/>
    <property type="molecule type" value="Genomic_DNA"/>
</dbReference>